<evidence type="ECO:0000256" key="3">
    <source>
        <dbReference type="ARBA" id="ARBA00022729"/>
    </source>
</evidence>
<dbReference type="GO" id="GO:0006865">
    <property type="term" value="P:amino acid transport"/>
    <property type="evidence" value="ECO:0007669"/>
    <property type="project" value="UniProtKB-KW"/>
</dbReference>
<comment type="similarity">
    <text evidence="1">Belongs to the leucine-binding protein family.</text>
</comment>
<evidence type="ECO:0000313" key="7">
    <source>
        <dbReference type="EMBL" id="ONG46539.1"/>
    </source>
</evidence>
<evidence type="ECO:0000256" key="4">
    <source>
        <dbReference type="ARBA" id="ARBA00022970"/>
    </source>
</evidence>
<reference evidence="7 8" key="1">
    <citation type="submission" date="2016-10" db="EMBL/GenBank/DDBJ databases">
        <title>Draft Genome sequence of Roseomonas sp. strain M3.</title>
        <authorList>
            <person name="Subhash Y."/>
            <person name="Lee S."/>
        </authorList>
    </citation>
    <scope>NUCLEOTIDE SEQUENCE [LARGE SCALE GENOMIC DNA]</scope>
    <source>
        <strain evidence="7 8">M3</strain>
    </source>
</reference>
<keyword evidence="4" id="KW-0029">Amino-acid transport</keyword>
<evidence type="ECO:0000256" key="1">
    <source>
        <dbReference type="ARBA" id="ARBA00010062"/>
    </source>
</evidence>
<dbReference type="Pfam" id="PF13458">
    <property type="entry name" value="Peripla_BP_6"/>
    <property type="match status" value="1"/>
</dbReference>
<evidence type="ECO:0000259" key="6">
    <source>
        <dbReference type="Pfam" id="PF13458"/>
    </source>
</evidence>
<protein>
    <submittedName>
        <fullName evidence="7">ABC transporter</fullName>
    </submittedName>
</protein>
<dbReference type="Proteomes" id="UP000188879">
    <property type="component" value="Unassembled WGS sequence"/>
</dbReference>
<dbReference type="InterPro" id="IPR028082">
    <property type="entry name" value="Peripla_BP_I"/>
</dbReference>
<evidence type="ECO:0000256" key="2">
    <source>
        <dbReference type="ARBA" id="ARBA00022448"/>
    </source>
</evidence>
<keyword evidence="8" id="KW-1185">Reference proteome</keyword>
<proteinExistence type="inferred from homology"/>
<sequence length="381" mass="39883">MTSRRQLLRATAVGAFALAAPARLRAADPIKVGALFPLSGGAAPQGQHVTQAIEIAAAMVNEAGGVLGRPVQIIKRDDESTPAVGVSRANELIAEGVAVIIEGWNSPVTLATQTVIARAGVLDITAVSKADPILTGGGNPLAVRLNSSNAQDGRVIAEHLKATGAKRIAFLTQNDAYGNGAQASIEAQLKAVDHVWEKVGEEKFPFAQADFRVALTNIRGVNADAVVAINANEGSGLPALIRQARQMRLRGEFVTAVGTVAPSVISVAGEAANGIIGADIYFPNVEPFASNPVNQQFVKRAEEGIKYTPDKFMALGAAALQVWAAAANELKTLEREAIARRIRGGSFKGTVFGDVSFAADGQMQSSHHLFSVKDGKIEVRT</sequence>
<feature type="chain" id="PRO_5013047388" evidence="5">
    <location>
        <begin position="27"/>
        <end position="381"/>
    </location>
</feature>
<dbReference type="PANTHER" id="PTHR30483:SF6">
    <property type="entry name" value="PERIPLASMIC BINDING PROTEIN OF ABC TRANSPORTER FOR NATURAL AMINO ACIDS"/>
    <property type="match status" value="1"/>
</dbReference>
<dbReference type="Gene3D" id="3.40.50.2300">
    <property type="match status" value="2"/>
</dbReference>
<keyword evidence="3 5" id="KW-0732">Signal</keyword>
<accession>A0A1V2GWI7</accession>
<dbReference type="RefSeq" id="WP_076960038.1">
    <property type="nucleotide sequence ID" value="NZ_MLCO01000316.1"/>
</dbReference>
<feature type="domain" description="Leucine-binding protein" evidence="6">
    <location>
        <begin position="29"/>
        <end position="375"/>
    </location>
</feature>
<comment type="caution">
    <text evidence="7">The sequence shown here is derived from an EMBL/GenBank/DDBJ whole genome shotgun (WGS) entry which is preliminary data.</text>
</comment>
<dbReference type="AlphaFoldDB" id="A0A1V2GWI7"/>
<feature type="signal peptide" evidence="5">
    <location>
        <begin position="1"/>
        <end position="26"/>
    </location>
</feature>
<evidence type="ECO:0000256" key="5">
    <source>
        <dbReference type="SAM" id="SignalP"/>
    </source>
</evidence>
<dbReference type="InterPro" id="IPR006311">
    <property type="entry name" value="TAT_signal"/>
</dbReference>
<dbReference type="PANTHER" id="PTHR30483">
    <property type="entry name" value="LEUCINE-SPECIFIC-BINDING PROTEIN"/>
    <property type="match status" value="1"/>
</dbReference>
<gene>
    <name evidence="7" type="ORF">BKE38_25245</name>
</gene>
<keyword evidence="2" id="KW-0813">Transport</keyword>
<dbReference type="InterPro" id="IPR000709">
    <property type="entry name" value="Leu_Ile_Val-bd"/>
</dbReference>
<dbReference type="OrthoDB" id="9768099at2"/>
<name>A0A1V2GWI7_9PROT</name>
<dbReference type="PRINTS" id="PR00337">
    <property type="entry name" value="LEUILEVALBP"/>
</dbReference>
<dbReference type="PROSITE" id="PS51318">
    <property type="entry name" value="TAT"/>
    <property type="match status" value="1"/>
</dbReference>
<evidence type="ECO:0000313" key="8">
    <source>
        <dbReference type="Proteomes" id="UP000188879"/>
    </source>
</evidence>
<dbReference type="InterPro" id="IPR051010">
    <property type="entry name" value="BCAA_transport"/>
</dbReference>
<organism evidence="7 8">
    <name type="scientific">Teichococcus deserti</name>
    <dbReference type="NCBI Taxonomy" id="1817963"/>
    <lineage>
        <taxon>Bacteria</taxon>
        <taxon>Pseudomonadati</taxon>
        <taxon>Pseudomonadota</taxon>
        <taxon>Alphaproteobacteria</taxon>
        <taxon>Acetobacterales</taxon>
        <taxon>Roseomonadaceae</taxon>
        <taxon>Roseomonas</taxon>
    </lineage>
</organism>
<dbReference type="EMBL" id="MLCO01000316">
    <property type="protein sequence ID" value="ONG46539.1"/>
    <property type="molecule type" value="Genomic_DNA"/>
</dbReference>
<dbReference type="SUPFAM" id="SSF53822">
    <property type="entry name" value="Periplasmic binding protein-like I"/>
    <property type="match status" value="1"/>
</dbReference>
<dbReference type="InterPro" id="IPR028081">
    <property type="entry name" value="Leu-bd"/>
</dbReference>